<dbReference type="SUPFAM" id="SSF49503">
    <property type="entry name" value="Cupredoxins"/>
    <property type="match status" value="3"/>
</dbReference>
<feature type="domain" description="Blue (type 1) copper" evidence="14">
    <location>
        <begin position="75"/>
        <end position="141"/>
    </location>
</feature>
<keyword evidence="8" id="KW-0574">Periplasm</keyword>
<sequence length="462" mass="49162">MKLFFAFIAFALSVGWAAPSAAAEVNPARGNVTYTPDVTFTFRTSIADGKLVFIGDAGAISGQINPDLKVPENAVVQINVINDDGAIHDIAVPEFGAKSDQLVGKGASTAIVFRATKSGTFEYLCTLPGHKAAGMFGKLIVGDPQAAVVSTALDVSQNPTSVGEPVGARAPMKVTLDLETTEVEGQLTTGSTYKYWTFNNKVPGPFVRVRVGDTITVNLTNSKEATHIHSVDFHAVTGPGGGAAVTQVAPGQTKSFTFKAMHPGLFVYHCATPMVAQHITNGMYGMILVEPEGGLSKVDREFYVMQGELYTAQKHGSQGLQEFSLEKLLDENPEHLMFNGSMHALSDKYKLQATVGETVRIFFGVGGPNLTSSFHVIGEVFDKVYDQASLTSPPLTDVQTTLVPPGGATMVEFKVDVPGNYILVDHALSRVEKGLAGILSVTGKEDPSIFHSNEKIDPTSGH</sequence>
<evidence type="ECO:0000313" key="17">
    <source>
        <dbReference type="Proteomes" id="UP000234328"/>
    </source>
</evidence>
<dbReference type="InterPro" id="IPR011707">
    <property type="entry name" value="Cu-oxidase-like_N"/>
</dbReference>
<comment type="caution">
    <text evidence="16">The sequence shown here is derived from an EMBL/GenBank/DDBJ whole genome shotgun (WGS) entry which is preliminary data.</text>
</comment>
<evidence type="ECO:0000256" key="12">
    <source>
        <dbReference type="PIRSR" id="PIRSR601287-1"/>
    </source>
</evidence>
<dbReference type="PANTHER" id="PTHR11709">
    <property type="entry name" value="MULTI-COPPER OXIDASE"/>
    <property type="match status" value="1"/>
</dbReference>
<feature type="binding site" description="type 1 copper site" evidence="12">
    <location>
        <position position="278"/>
    </location>
    <ligand>
        <name>Cu cation</name>
        <dbReference type="ChEBI" id="CHEBI:23378"/>
        <label>1</label>
    </ligand>
</feature>
<evidence type="ECO:0000313" key="16">
    <source>
        <dbReference type="EMBL" id="PLC54981.1"/>
    </source>
</evidence>
<keyword evidence="6 12" id="KW-0479">Metal-binding</keyword>
<dbReference type="GO" id="GO:0050421">
    <property type="term" value="F:nitrite reductase (NO-forming) activity"/>
    <property type="evidence" value="ECO:0007669"/>
    <property type="project" value="UniProtKB-EC"/>
</dbReference>
<evidence type="ECO:0000256" key="9">
    <source>
        <dbReference type="ARBA" id="ARBA00023002"/>
    </source>
</evidence>
<feature type="binding site" description="type 1 copper site" evidence="12">
    <location>
        <position position="269"/>
    </location>
    <ligand>
        <name>Cu cation</name>
        <dbReference type="ChEBI" id="CHEBI:23378"/>
        <label>1</label>
    </ligand>
</feature>
<dbReference type="CDD" id="cd04208">
    <property type="entry name" value="CuRO_2_CuNIR"/>
    <property type="match status" value="1"/>
</dbReference>
<organism evidence="16 17">
    <name type="scientific">Pollutimonas nitritireducens</name>
    <dbReference type="NCBI Taxonomy" id="2045209"/>
    <lineage>
        <taxon>Bacteria</taxon>
        <taxon>Pseudomonadati</taxon>
        <taxon>Pseudomonadota</taxon>
        <taxon>Betaproteobacteria</taxon>
        <taxon>Burkholderiales</taxon>
        <taxon>Alcaligenaceae</taxon>
        <taxon>Pollutimonas</taxon>
    </lineage>
</organism>
<keyword evidence="17" id="KW-1185">Reference proteome</keyword>
<evidence type="ECO:0000256" key="3">
    <source>
        <dbReference type="ARBA" id="ARBA00011233"/>
    </source>
</evidence>
<evidence type="ECO:0000259" key="15">
    <source>
        <dbReference type="Pfam" id="PF07732"/>
    </source>
</evidence>
<dbReference type="NCBIfam" id="TIGR02376">
    <property type="entry name" value="Cu_nitrite_red"/>
    <property type="match status" value="1"/>
</dbReference>
<dbReference type="PRINTS" id="PR00695">
    <property type="entry name" value="CUNO2RDTASE"/>
</dbReference>
<dbReference type="EMBL" id="PDNV01000003">
    <property type="protein sequence ID" value="PLC54981.1"/>
    <property type="molecule type" value="Genomic_DNA"/>
</dbReference>
<dbReference type="Gene3D" id="2.60.40.420">
    <property type="entry name" value="Cupredoxins - blue copper proteins"/>
    <property type="match status" value="3"/>
</dbReference>
<dbReference type="OrthoDB" id="9757546at2"/>
<reference evidence="16 17" key="1">
    <citation type="submission" date="2017-10" db="EMBL/GenBank/DDBJ databases">
        <title>Two draft genome sequences of Pusillimonas sp. strains isolated from a nitrate- and radionuclide-contaminated groundwater in Russia.</title>
        <authorList>
            <person name="Grouzdev D.S."/>
            <person name="Tourova T.P."/>
            <person name="Goeva M.A."/>
            <person name="Babich T.L."/>
            <person name="Sokolova D.S."/>
            <person name="Abdullin R."/>
            <person name="Poltaraus A.B."/>
            <person name="Toshchakov S.V."/>
            <person name="Nazina T.N."/>
        </authorList>
    </citation>
    <scope>NUCLEOTIDE SEQUENCE [LARGE SCALE GENOMIC DNA]</scope>
    <source>
        <strain evidence="16 17">JR1/69-2-13</strain>
    </source>
</reference>
<evidence type="ECO:0000256" key="6">
    <source>
        <dbReference type="ARBA" id="ARBA00022723"/>
    </source>
</evidence>
<evidence type="ECO:0000256" key="13">
    <source>
        <dbReference type="RuleBase" id="RU365025"/>
    </source>
</evidence>
<feature type="binding site" description="type 1 copper site" evidence="12">
    <location>
        <position position="283"/>
    </location>
    <ligand>
        <name>Cu cation</name>
        <dbReference type="ChEBI" id="CHEBI:23378"/>
        <label>1</label>
    </ligand>
</feature>
<name>A0A2N4UIZ2_9BURK</name>
<dbReference type="FunFam" id="2.60.40.420:FF:000093">
    <property type="entry name" value="Copper-containing nitrite reductase"/>
    <property type="match status" value="1"/>
</dbReference>
<keyword evidence="7" id="KW-0677">Repeat</keyword>
<evidence type="ECO:0000259" key="14">
    <source>
        <dbReference type="Pfam" id="PF00127"/>
    </source>
</evidence>
<evidence type="ECO:0000256" key="8">
    <source>
        <dbReference type="ARBA" id="ARBA00022764"/>
    </source>
</evidence>
<gene>
    <name evidence="16" type="primary">nirK</name>
    <name evidence="16" type="ORF">CR155_05880</name>
</gene>
<dbReference type="GO" id="GO:0009055">
    <property type="term" value="F:electron transfer activity"/>
    <property type="evidence" value="ECO:0007669"/>
    <property type="project" value="InterPro"/>
</dbReference>
<evidence type="ECO:0000256" key="5">
    <source>
        <dbReference type="ARBA" id="ARBA00017290"/>
    </source>
</evidence>
<comment type="cofactor">
    <cofactor evidence="13">
        <name>Cu(2+)</name>
        <dbReference type="ChEBI" id="CHEBI:29036"/>
    </cofactor>
    <text evidence="13">Binds 1 Cu(+) ion.</text>
</comment>
<feature type="binding site" description="type 1 copper site" evidence="12">
    <location>
        <position position="234"/>
    </location>
    <ligand>
        <name>Cu cation</name>
        <dbReference type="ChEBI" id="CHEBI:23378"/>
        <label>1</label>
    </ligand>
</feature>
<evidence type="ECO:0000256" key="4">
    <source>
        <dbReference type="ARBA" id="ARBA00011882"/>
    </source>
</evidence>
<comment type="subcellular location">
    <subcellularLocation>
        <location evidence="1">Periplasm</location>
    </subcellularLocation>
</comment>
<dbReference type="Pfam" id="PF07732">
    <property type="entry name" value="Cu-oxidase_3"/>
    <property type="match status" value="1"/>
</dbReference>
<comment type="catalytic activity">
    <reaction evidence="11 13">
        <text>nitric oxide + Fe(III)-[cytochrome c] + H2O = Fe(II)-[cytochrome c] + nitrite + 2 H(+)</text>
        <dbReference type="Rhea" id="RHEA:15233"/>
        <dbReference type="Rhea" id="RHEA-COMP:10350"/>
        <dbReference type="Rhea" id="RHEA-COMP:14399"/>
        <dbReference type="ChEBI" id="CHEBI:15377"/>
        <dbReference type="ChEBI" id="CHEBI:15378"/>
        <dbReference type="ChEBI" id="CHEBI:16301"/>
        <dbReference type="ChEBI" id="CHEBI:16480"/>
        <dbReference type="ChEBI" id="CHEBI:29033"/>
        <dbReference type="ChEBI" id="CHEBI:29034"/>
        <dbReference type="EC" id="1.7.2.1"/>
    </reaction>
</comment>
<evidence type="ECO:0000256" key="11">
    <source>
        <dbReference type="ARBA" id="ARBA00049340"/>
    </source>
</evidence>
<keyword evidence="10 12" id="KW-0186">Copper</keyword>
<evidence type="ECO:0000256" key="1">
    <source>
        <dbReference type="ARBA" id="ARBA00004418"/>
    </source>
</evidence>
<keyword evidence="9 13" id="KW-0560">Oxidoreductase</keyword>
<accession>A0A2N4UIZ2</accession>
<dbReference type="EC" id="1.7.2.1" evidence="4 13"/>
<comment type="subunit">
    <text evidence="3 13">Homotrimer.</text>
</comment>
<dbReference type="PANTHER" id="PTHR11709:SF394">
    <property type="entry name" value="FI03373P-RELATED"/>
    <property type="match status" value="1"/>
</dbReference>
<dbReference type="Pfam" id="PF00127">
    <property type="entry name" value="Copper-bind"/>
    <property type="match status" value="1"/>
</dbReference>
<feature type="chain" id="PRO_5015216966" description="Copper-containing nitrite reductase" evidence="13">
    <location>
        <begin position="23"/>
        <end position="462"/>
    </location>
</feature>
<feature type="binding site" description="type 1 copper site" evidence="12">
    <location>
        <position position="229"/>
    </location>
    <ligand>
        <name>Cu cation</name>
        <dbReference type="ChEBI" id="CHEBI:23378"/>
        <label>1</label>
    </ligand>
</feature>
<dbReference type="AlphaFoldDB" id="A0A2N4UIZ2"/>
<comment type="similarity">
    <text evidence="2 13">Belongs to the multicopper oxidase family.</text>
</comment>
<dbReference type="InterPro" id="IPR033138">
    <property type="entry name" value="Cu_oxidase_CS"/>
</dbReference>
<proteinExistence type="inferred from homology"/>
<dbReference type="RefSeq" id="WP_102069058.1">
    <property type="nucleotide sequence ID" value="NZ_PDNV01000003.1"/>
</dbReference>
<dbReference type="InterPro" id="IPR000923">
    <property type="entry name" value="BlueCu_1"/>
</dbReference>
<feature type="binding site" description="type 1 copper site" evidence="12">
    <location>
        <position position="426"/>
    </location>
    <ligand>
        <name>Cu cation</name>
        <dbReference type="ChEBI" id="CHEBI:23378"/>
        <label>1</label>
    </ligand>
</feature>
<keyword evidence="13" id="KW-0732">Signal</keyword>
<dbReference type="GO" id="GO:0005507">
    <property type="term" value="F:copper ion binding"/>
    <property type="evidence" value="ECO:0007669"/>
    <property type="project" value="InterPro"/>
</dbReference>
<dbReference type="PROSITE" id="PS00079">
    <property type="entry name" value="MULTICOPPER_OXIDASE1"/>
    <property type="match status" value="1"/>
</dbReference>
<comment type="cofactor">
    <cofactor evidence="13">
        <name>Cu(+)</name>
        <dbReference type="ChEBI" id="CHEBI:49552"/>
    </cofactor>
    <text evidence="13">Binds 1 Cu(+) ion.</text>
</comment>
<feature type="binding site" description="type 1 copper site" evidence="12">
    <location>
        <position position="270"/>
    </location>
    <ligand>
        <name>Cu cation</name>
        <dbReference type="ChEBI" id="CHEBI:23378"/>
        <label>1</label>
    </ligand>
</feature>
<dbReference type="InterPro" id="IPR045087">
    <property type="entry name" value="Cu-oxidase_fam"/>
</dbReference>
<protein>
    <recommendedName>
        <fullName evidence="5 13">Copper-containing nitrite reductase</fullName>
        <ecNumber evidence="4 13">1.7.2.1</ecNumber>
    </recommendedName>
</protein>
<dbReference type="CDD" id="cd11020">
    <property type="entry name" value="CuRO_1_CuNIR"/>
    <property type="match status" value="1"/>
</dbReference>
<feature type="domain" description="Plastocyanin-like" evidence="15">
    <location>
        <begin position="185"/>
        <end position="292"/>
    </location>
</feature>
<evidence type="ECO:0000256" key="7">
    <source>
        <dbReference type="ARBA" id="ARBA00022737"/>
    </source>
</evidence>
<dbReference type="GO" id="GO:0042597">
    <property type="term" value="C:periplasmic space"/>
    <property type="evidence" value="ECO:0007669"/>
    <property type="project" value="UniProtKB-SubCell"/>
</dbReference>
<dbReference type="Proteomes" id="UP000234328">
    <property type="component" value="Unassembled WGS sequence"/>
</dbReference>
<dbReference type="InterPro" id="IPR008972">
    <property type="entry name" value="Cupredoxin"/>
</dbReference>
<dbReference type="InterPro" id="IPR001287">
    <property type="entry name" value="NO2-reductase_Cu"/>
</dbReference>
<evidence type="ECO:0000256" key="10">
    <source>
        <dbReference type="ARBA" id="ARBA00023008"/>
    </source>
</evidence>
<feature type="signal peptide" evidence="13">
    <location>
        <begin position="1"/>
        <end position="22"/>
    </location>
</feature>
<evidence type="ECO:0000256" key="2">
    <source>
        <dbReference type="ARBA" id="ARBA00010609"/>
    </source>
</evidence>